<dbReference type="InterPro" id="IPR023885">
    <property type="entry name" value="4Fe4S-binding_SPASM_dom"/>
</dbReference>
<dbReference type="SFLD" id="SFLDG01216">
    <property type="entry name" value="thioether_bond_formation_requi"/>
    <property type="match status" value="1"/>
</dbReference>
<evidence type="ECO:0000256" key="1">
    <source>
        <dbReference type="ARBA" id="ARBA00022691"/>
    </source>
</evidence>
<dbReference type="InterPro" id="IPR007197">
    <property type="entry name" value="rSAM"/>
</dbReference>
<dbReference type="PANTHER" id="PTHR11228">
    <property type="entry name" value="RADICAL SAM DOMAIN PROTEIN"/>
    <property type="match status" value="1"/>
</dbReference>
<evidence type="ECO:0000313" key="8">
    <source>
        <dbReference type="EMBL" id="GAA2432058.1"/>
    </source>
</evidence>
<keyword evidence="3" id="KW-0408">Iron</keyword>
<comment type="caution">
    <text evidence="8">The sequence shown here is derived from an EMBL/GenBank/DDBJ whole genome shotgun (WGS) entry which is preliminary data.</text>
</comment>
<feature type="region of interest" description="Disordered" evidence="5">
    <location>
        <begin position="262"/>
        <end position="285"/>
    </location>
</feature>
<protein>
    <recommendedName>
        <fullName evidence="10">Radical SAM protein</fullName>
    </recommendedName>
</protein>
<evidence type="ECO:0000259" key="7">
    <source>
        <dbReference type="Pfam" id="PF13186"/>
    </source>
</evidence>
<evidence type="ECO:0000256" key="4">
    <source>
        <dbReference type="ARBA" id="ARBA00023014"/>
    </source>
</evidence>
<evidence type="ECO:0008006" key="10">
    <source>
        <dbReference type="Google" id="ProtNLM"/>
    </source>
</evidence>
<sequence>MTITTDRTVEQAKPRMLWLDLTRKCQLSCSHCYNSSGPEGDHGTMTIKDWTRVLDEAAGCGVQQIQLIGGEPTMHPAGAQLVEHALGLSLRVEIYTNLVHVSAEWWGLFQRDGVSLATSYYSDQAEVHNAVTGRPTHARTRANIERALTLDIPLRAGIIDTGDGQSVQEAWRDLEALGVTQIGIDRVRRFGRGADGHAPDMTQLCGNCGTDRAAIGPNGEVSPCVFTSDWMSVGNVHRDPLAAIVGGTAMAEANASIRGTARSGVCEPDQECKPGTPGSGCSPKA</sequence>
<dbReference type="InterPro" id="IPR050377">
    <property type="entry name" value="Radical_SAM_PqqE_MftC-like"/>
</dbReference>
<dbReference type="EMBL" id="BAAARW010000020">
    <property type="protein sequence ID" value="GAA2432058.1"/>
    <property type="molecule type" value="Genomic_DNA"/>
</dbReference>
<feature type="domain" description="Radical SAM core" evidence="6">
    <location>
        <begin position="21"/>
        <end position="175"/>
    </location>
</feature>
<proteinExistence type="predicted"/>
<dbReference type="RefSeq" id="WP_344592367.1">
    <property type="nucleotide sequence ID" value="NZ_BAAARW010000020.1"/>
</dbReference>
<gene>
    <name evidence="8" type="ORF">GCM10010191_52470</name>
</gene>
<evidence type="ECO:0000256" key="5">
    <source>
        <dbReference type="SAM" id="MobiDB-lite"/>
    </source>
</evidence>
<evidence type="ECO:0000313" key="9">
    <source>
        <dbReference type="Proteomes" id="UP001501231"/>
    </source>
</evidence>
<dbReference type="SFLD" id="SFLDF00365">
    <property type="entry name" value="thuricin_CD_(TrnCD-like)"/>
    <property type="match status" value="1"/>
</dbReference>
<keyword evidence="1" id="KW-0949">S-adenosyl-L-methionine</keyword>
<evidence type="ECO:0000256" key="2">
    <source>
        <dbReference type="ARBA" id="ARBA00022723"/>
    </source>
</evidence>
<dbReference type="Proteomes" id="UP001501231">
    <property type="component" value="Unassembled WGS sequence"/>
</dbReference>
<dbReference type="SFLD" id="SFLDG01386">
    <property type="entry name" value="main_SPASM_domain-containing"/>
    <property type="match status" value="1"/>
</dbReference>
<keyword evidence="4" id="KW-0411">Iron-sulfur</keyword>
<organism evidence="8 9">
    <name type="scientific">Actinomadura vinacea</name>
    <dbReference type="NCBI Taxonomy" id="115336"/>
    <lineage>
        <taxon>Bacteria</taxon>
        <taxon>Bacillati</taxon>
        <taxon>Actinomycetota</taxon>
        <taxon>Actinomycetes</taxon>
        <taxon>Streptosporangiales</taxon>
        <taxon>Thermomonosporaceae</taxon>
        <taxon>Actinomadura</taxon>
    </lineage>
</organism>
<dbReference type="Pfam" id="PF04055">
    <property type="entry name" value="Radical_SAM"/>
    <property type="match status" value="1"/>
</dbReference>
<feature type="domain" description="4Fe4S-binding SPASM" evidence="7">
    <location>
        <begin position="205"/>
        <end position="266"/>
    </location>
</feature>
<dbReference type="SFLD" id="SFLDG01067">
    <property type="entry name" value="SPASM/twitch_domain_containing"/>
    <property type="match status" value="1"/>
</dbReference>
<dbReference type="InterPro" id="IPR058240">
    <property type="entry name" value="rSAM_sf"/>
</dbReference>
<keyword evidence="9" id="KW-1185">Reference proteome</keyword>
<dbReference type="SFLD" id="SFLDS00029">
    <property type="entry name" value="Radical_SAM"/>
    <property type="match status" value="1"/>
</dbReference>
<dbReference type="InterPro" id="IPR013785">
    <property type="entry name" value="Aldolase_TIM"/>
</dbReference>
<accession>A0ABN3JJ87</accession>
<evidence type="ECO:0000259" key="6">
    <source>
        <dbReference type="Pfam" id="PF04055"/>
    </source>
</evidence>
<reference evidence="8 9" key="1">
    <citation type="journal article" date="2019" name="Int. J. Syst. Evol. Microbiol.">
        <title>The Global Catalogue of Microorganisms (GCM) 10K type strain sequencing project: providing services to taxonomists for standard genome sequencing and annotation.</title>
        <authorList>
            <consortium name="The Broad Institute Genomics Platform"/>
            <consortium name="The Broad Institute Genome Sequencing Center for Infectious Disease"/>
            <person name="Wu L."/>
            <person name="Ma J."/>
        </authorList>
    </citation>
    <scope>NUCLEOTIDE SEQUENCE [LARGE SCALE GENOMIC DNA]</scope>
    <source>
        <strain evidence="8 9">JCM 3325</strain>
    </source>
</reference>
<dbReference type="SUPFAM" id="SSF102114">
    <property type="entry name" value="Radical SAM enzymes"/>
    <property type="match status" value="1"/>
</dbReference>
<dbReference type="Gene3D" id="3.20.20.70">
    <property type="entry name" value="Aldolase class I"/>
    <property type="match status" value="1"/>
</dbReference>
<evidence type="ECO:0000256" key="3">
    <source>
        <dbReference type="ARBA" id="ARBA00023004"/>
    </source>
</evidence>
<dbReference type="Pfam" id="PF13186">
    <property type="entry name" value="SPASM"/>
    <property type="match status" value="1"/>
</dbReference>
<dbReference type="PANTHER" id="PTHR11228:SF7">
    <property type="entry name" value="PQQA PEPTIDE CYCLASE"/>
    <property type="match status" value="1"/>
</dbReference>
<name>A0ABN3JJ87_9ACTN</name>
<dbReference type="CDD" id="cd21109">
    <property type="entry name" value="SPASM"/>
    <property type="match status" value="1"/>
</dbReference>
<dbReference type="CDD" id="cd01335">
    <property type="entry name" value="Radical_SAM"/>
    <property type="match status" value="1"/>
</dbReference>
<keyword evidence="2" id="KW-0479">Metal-binding</keyword>